<dbReference type="Gene3D" id="3.40.50.300">
    <property type="entry name" value="P-loop containing nucleotide triphosphate hydrolases"/>
    <property type="match status" value="1"/>
</dbReference>
<dbReference type="Proteomes" id="UP000198761">
    <property type="component" value="Unassembled WGS sequence"/>
</dbReference>
<evidence type="ECO:0000313" key="3">
    <source>
        <dbReference type="Proteomes" id="UP000198761"/>
    </source>
</evidence>
<dbReference type="InterPro" id="IPR027417">
    <property type="entry name" value="P-loop_NTPase"/>
</dbReference>
<dbReference type="SUPFAM" id="SSF52540">
    <property type="entry name" value="P-loop containing nucleoside triphosphate hydrolases"/>
    <property type="match status" value="1"/>
</dbReference>
<organism evidence="2 3">
    <name type="scientific">Gemmobacter aquatilis</name>
    <dbReference type="NCBI Taxonomy" id="933059"/>
    <lineage>
        <taxon>Bacteria</taxon>
        <taxon>Pseudomonadati</taxon>
        <taxon>Pseudomonadota</taxon>
        <taxon>Alphaproteobacteria</taxon>
        <taxon>Rhodobacterales</taxon>
        <taxon>Paracoccaceae</taxon>
        <taxon>Gemmobacter</taxon>
    </lineage>
</organism>
<dbReference type="EMBL" id="FOCE01000016">
    <property type="protein sequence ID" value="SEO23553.1"/>
    <property type="molecule type" value="Genomic_DNA"/>
</dbReference>
<dbReference type="AlphaFoldDB" id="A0A1H8N231"/>
<protein>
    <submittedName>
        <fullName evidence="2">Uncharacterized protein</fullName>
    </submittedName>
</protein>
<feature type="compositionally biased region" description="Basic residues" evidence="1">
    <location>
        <begin position="371"/>
        <end position="381"/>
    </location>
</feature>
<sequence>MSASSRPSKLIFHIGHHKTGSTSIQEAFATGRVQVAGAKILYPGQMSHNYLPRHFEAYAKSGETLKGAPGRPGLAEIAARLQAGGFDYAVLSGEEFERMAPDSFAAVLRATLLPQVDEASVICYVRPHAARLLSSYAEQVKLGVFSDGLAAFQTRQIANGRLLYAPQMAAWTAAFGPQFQARPMVRDLMEAGSVVQDFARLAFGPQAQITVRDGGSANESLCLEDLVMLRHIQAHLKAHARPLRHAMGWTLAMALAQSRRSGAGTKLALPRGLAEGARQAYLEDARALDAGIFASTPVMERELDRAVDLAVSEPQSMEPADHFSPEELRHVSILAELLADMLHKDSDGWRSFMLERRVSGVLGADGMPVAPRRKGGKKGAKRAGAGPKAGRKAGLKRAGAQAASVQAGAVQTAEGKPGGRKAGGGKAGKGKKAVGGKRRLKAAEA</sequence>
<gene>
    <name evidence="2" type="ORF">SAMN04488103_1169</name>
</gene>
<reference evidence="2 3" key="1">
    <citation type="submission" date="2016-10" db="EMBL/GenBank/DDBJ databases">
        <authorList>
            <person name="de Groot N.N."/>
        </authorList>
    </citation>
    <scope>NUCLEOTIDE SEQUENCE [LARGE SCALE GENOMIC DNA]</scope>
    <source>
        <strain evidence="2 3">DSM 3857</strain>
    </source>
</reference>
<name>A0A1H8N231_9RHOB</name>
<evidence type="ECO:0000256" key="1">
    <source>
        <dbReference type="SAM" id="MobiDB-lite"/>
    </source>
</evidence>
<evidence type="ECO:0000313" key="2">
    <source>
        <dbReference type="EMBL" id="SEO23553.1"/>
    </source>
</evidence>
<dbReference type="STRING" id="933059.SAMN04488103_1169"/>
<feature type="compositionally biased region" description="Basic residues" evidence="1">
    <location>
        <begin position="428"/>
        <end position="445"/>
    </location>
</feature>
<feature type="compositionally biased region" description="Low complexity" evidence="1">
    <location>
        <begin position="396"/>
        <end position="415"/>
    </location>
</feature>
<dbReference type="RefSeq" id="WP_091303549.1">
    <property type="nucleotide sequence ID" value="NZ_FOCE01000016.1"/>
</dbReference>
<proteinExistence type="predicted"/>
<dbReference type="OrthoDB" id="547419at2"/>
<feature type="region of interest" description="Disordered" evidence="1">
    <location>
        <begin position="364"/>
        <end position="445"/>
    </location>
</feature>
<keyword evidence="3" id="KW-1185">Reference proteome</keyword>
<accession>A0A1H8N231</accession>